<name>A0A125MNI0_9GAMM</name>
<evidence type="ECO:0000313" key="2">
    <source>
        <dbReference type="Proteomes" id="UP000023435"/>
    </source>
</evidence>
<organism evidence="1 2">
    <name type="scientific">Lysobacter capsici AZ78</name>
    <dbReference type="NCBI Taxonomy" id="1444315"/>
    <lineage>
        <taxon>Bacteria</taxon>
        <taxon>Pseudomonadati</taxon>
        <taxon>Pseudomonadota</taxon>
        <taxon>Gammaproteobacteria</taxon>
        <taxon>Lysobacterales</taxon>
        <taxon>Lysobacteraceae</taxon>
        <taxon>Lysobacter</taxon>
    </lineage>
</organism>
<evidence type="ECO:0000313" key="1">
    <source>
        <dbReference type="EMBL" id="KWS06622.1"/>
    </source>
</evidence>
<reference evidence="1 2" key="1">
    <citation type="journal article" date="2014" name="Genome Announc.">
        <title>Draft Genome Sequence of Lysobacter capsici AZ78, a Bacterium Antagonistic to Plant-Pathogenic Oomycetes.</title>
        <authorList>
            <person name="Puopolo G."/>
            <person name="Sonego P."/>
            <person name="Engelen K."/>
            <person name="Pertot I."/>
        </authorList>
    </citation>
    <scope>NUCLEOTIDE SEQUENCE [LARGE SCALE GENOMIC DNA]</scope>
    <source>
        <strain evidence="1 2">AZ78</strain>
    </source>
</reference>
<accession>A0A125MNI0</accession>
<sequence>MGHGHGSMGTARQRPTGLRSRKIVCLDGSDSRRLFATRHCANPITVRMPSAFTARIEA</sequence>
<protein>
    <submittedName>
        <fullName evidence="1">Uncharacterized protein</fullName>
    </submittedName>
</protein>
<comment type="caution">
    <text evidence="1">The sequence shown here is derived from an EMBL/GenBank/DDBJ whole genome shotgun (WGS) entry which is preliminary data.</text>
</comment>
<keyword evidence="2" id="KW-1185">Reference proteome</keyword>
<dbReference type="EMBL" id="JAJA02000001">
    <property type="protein sequence ID" value="KWS06622.1"/>
    <property type="molecule type" value="Genomic_DNA"/>
</dbReference>
<dbReference type="AlphaFoldDB" id="A0A125MNI0"/>
<gene>
    <name evidence="1" type="ORF">AZ78_4178</name>
</gene>
<dbReference type="Proteomes" id="UP000023435">
    <property type="component" value="Unassembled WGS sequence"/>
</dbReference>
<proteinExistence type="predicted"/>